<dbReference type="Proteomes" id="UP000887578">
    <property type="component" value="Unplaced"/>
</dbReference>
<name>A0A914Q6N4_9BILA</name>
<evidence type="ECO:0000313" key="2">
    <source>
        <dbReference type="WBParaSite" id="PDA_v2.g27070.t1"/>
    </source>
</evidence>
<dbReference type="WBParaSite" id="PDA_v2.g27070.t1">
    <property type="protein sequence ID" value="PDA_v2.g27070.t1"/>
    <property type="gene ID" value="PDA_v2.g27070"/>
</dbReference>
<evidence type="ECO:0000313" key="1">
    <source>
        <dbReference type="Proteomes" id="UP000887578"/>
    </source>
</evidence>
<organism evidence="1 2">
    <name type="scientific">Panagrolaimus davidi</name>
    <dbReference type="NCBI Taxonomy" id="227884"/>
    <lineage>
        <taxon>Eukaryota</taxon>
        <taxon>Metazoa</taxon>
        <taxon>Ecdysozoa</taxon>
        <taxon>Nematoda</taxon>
        <taxon>Chromadorea</taxon>
        <taxon>Rhabditida</taxon>
        <taxon>Tylenchina</taxon>
        <taxon>Panagrolaimomorpha</taxon>
        <taxon>Panagrolaimoidea</taxon>
        <taxon>Panagrolaimidae</taxon>
        <taxon>Panagrolaimus</taxon>
    </lineage>
</organism>
<accession>A0A914Q6N4</accession>
<sequence>MVLSNFLLIFFGVLFFAYSGFCDFSNLFPPVALLEGNVDFRFVGNVRCKDGSPIQPRATLQLWEFDFLKDDLLLDIPLYRGKDNPYRTWWDKTVYAEEGWEPAPWMQISFAGAEVYYKFLHVCFDGQEVLAEPAAFSPDKKIYEKDYVL</sequence>
<keyword evidence="1" id="KW-1185">Reference proteome</keyword>
<dbReference type="AlphaFoldDB" id="A0A914Q6N4"/>
<protein>
    <submittedName>
        <fullName evidence="2">Uncharacterized protein</fullName>
    </submittedName>
</protein>
<reference evidence="2" key="1">
    <citation type="submission" date="2022-11" db="UniProtKB">
        <authorList>
            <consortium name="WormBaseParasite"/>
        </authorList>
    </citation>
    <scope>IDENTIFICATION</scope>
</reference>
<proteinExistence type="predicted"/>